<evidence type="ECO:0000313" key="1">
    <source>
        <dbReference type="EMBL" id="KAK9828590.1"/>
    </source>
</evidence>
<sequence>MPDPGGSLCALTRLGNSRCTGIRVLLAPMLEVAVALMRKRDQHLMREVRLRAACMLAGVHMEAGSMARAAVEALRMAEHTQEPRQQRALCERTIALAGCAPAFFWGEKALLKPAAGVQLADCARSRGALAEACVMAKLALEGCLLTDDNLVEPATYSNTVVLALRAMGMDIVGALIREMQHEGSMKTFGILHDLVRWCSSITIGIITHQATSLSPGAADFMRETINAQAVVANLLLDEREEAHAVAKLLAPRPATAWGGRLTGRAWLAACIAREATIEKLAVEVAGDVDKEYVILLAEVAGGRLEYKLAVWPQRLG</sequence>
<reference evidence="1 2" key="1">
    <citation type="journal article" date="2024" name="Nat. Commun.">
        <title>Phylogenomics reveals the evolutionary origins of lichenization in chlorophyte algae.</title>
        <authorList>
            <person name="Puginier C."/>
            <person name="Libourel C."/>
            <person name="Otte J."/>
            <person name="Skaloud P."/>
            <person name="Haon M."/>
            <person name="Grisel S."/>
            <person name="Petersen M."/>
            <person name="Berrin J.G."/>
            <person name="Delaux P.M."/>
            <person name="Dal Grande F."/>
            <person name="Keller J."/>
        </authorList>
    </citation>
    <scope>NUCLEOTIDE SEQUENCE [LARGE SCALE GENOMIC DNA]</scope>
    <source>
        <strain evidence="1 2">SAG 2043</strain>
    </source>
</reference>
<evidence type="ECO:0000313" key="2">
    <source>
        <dbReference type="Proteomes" id="UP001489004"/>
    </source>
</evidence>
<dbReference type="AlphaFoldDB" id="A0AAW1R4W7"/>
<proteinExistence type="predicted"/>
<protein>
    <submittedName>
        <fullName evidence="1">Uncharacterized protein</fullName>
    </submittedName>
</protein>
<accession>A0AAW1R4W7</accession>
<comment type="caution">
    <text evidence="1">The sequence shown here is derived from an EMBL/GenBank/DDBJ whole genome shotgun (WGS) entry which is preliminary data.</text>
</comment>
<dbReference type="Proteomes" id="UP001489004">
    <property type="component" value="Unassembled WGS sequence"/>
</dbReference>
<organism evidence="1 2">
    <name type="scientific">[Myrmecia] bisecta</name>
    <dbReference type="NCBI Taxonomy" id="41462"/>
    <lineage>
        <taxon>Eukaryota</taxon>
        <taxon>Viridiplantae</taxon>
        <taxon>Chlorophyta</taxon>
        <taxon>core chlorophytes</taxon>
        <taxon>Trebouxiophyceae</taxon>
        <taxon>Trebouxiales</taxon>
        <taxon>Trebouxiaceae</taxon>
        <taxon>Myrmecia</taxon>
    </lineage>
</organism>
<gene>
    <name evidence="1" type="ORF">WJX72_000917</name>
</gene>
<dbReference type="EMBL" id="JALJOR010000001">
    <property type="protein sequence ID" value="KAK9828590.1"/>
    <property type="molecule type" value="Genomic_DNA"/>
</dbReference>
<name>A0AAW1R4W7_9CHLO</name>
<keyword evidence="2" id="KW-1185">Reference proteome</keyword>